<evidence type="ECO:0000313" key="1">
    <source>
        <dbReference type="EMBL" id="KAJ8385304.1"/>
    </source>
</evidence>
<accession>A0AAD7W740</accession>
<organism evidence="1 2">
    <name type="scientific">Aldrovandia affinis</name>
    <dbReference type="NCBI Taxonomy" id="143900"/>
    <lineage>
        <taxon>Eukaryota</taxon>
        <taxon>Metazoa</taxon>
        <taxon>Chordata</taxon>
        <taxon>Craniata</taxon>
        <taxon>Vertebrata</taxon>
        <taxon>Euteleostomi</taxon>
        <taxon>Actinopterygii</taxon>
        <taxon>Neopterygii</taxon>
        <taxon>Teleostei</taxon>
        <taxon>Notacanthiformes</taxon>
        <taxon>Halosauridae</taxon>
        <taxon>Aldrovandia</taxon>
    </lineage>
</organism>
<dbReference type="Proteomes" id="UP001221898">
    <property type="component" value="Unassembled WGS sequence"/>
</dbReference>
<dbReference type="AlphaFoldDB" id="A0AAD7W740"/>
<sequence>MWDRLDSLILTKACHSILQATGPEGEINAAASRERYHTHCAGKDSRGYKNKLDPDVSQPQARAFPFSSVDDLGVIRDLYRYNPLLPPGVLPLRSCNTATYVASMLQGTIGQMRGKELYYSTVWEQKAREFSTAYRIQVLGCLPVTVARDDVTCPATFFIVKSGTTLLGMDLITGLKLHFEGNTVLALFSACSSCCTCDAPVHRLLTSRCPGLR</sequence>
<proteinExistence type="predicted"/>
<gene>
    <name evidence="1" type="ORF">AAFF_G00190200</name>
</gene>
<protein>
    <submittedName>
        <fullName evidence="1">Uncharacterized protein</fullName>
    </submittedName>
</protein>
<dbReference type="EMBL" id="JAINUG010000253">
    <property type="protein sequence ID" value="KAJ8385304.1"/>
    <property type="molecule type" value="Genomic_DNA"/>
</dbReference>
<comment type="caution">
    <text evidence="1">The sequence shown here is derived from an EMBL/GenBank/DDBJ whole genome shotgun (WGS) entry which is preliminary data.</text>
</comment>
<evidence type="ECO:0000313" key="2">
    <source>
        <dbReference type="Proteomes" id="UP001221898"/>
    </source>
</evidence>
<name>A0AAD7W740_9TELE</name>
<reference evidence="1" key="1">
    <citation type="journal article" date="2023" name="Science">
        <title>Genome structures resolve the early diversification of teleost fishes.</title>
        <authorList>
            <person name="Parey E."/>
            <person name="Louis A."/>
            <person name="Montfort J."/>
            <person name="Bouchez O."/>
            <person name="Roques C."/>
            <person name="Iampietro C."/>
            <person name="Lluch J."/>
            <person name="Castinel A."/>
            <person name="Donnadieu C."/>
            <person name="Desvignes T."/>
            <person name="Floi Bucao C."/>
            <person name="Jouanno E."/>
            <person name="Wen M."/>
            <person name="Mejri S."/>
            <person name="Dirks R."/>
            <person name="Jansen H."/>
            <person name="Henkel C."/>
            <person name="Chen W.J."/>
            <person name="Zahm M."/>
            <person name="Cabau C."/>
            <person name="Klopp C."/>
            <person name="Thompson A.W."/>
            <person name="Robinson-Rechavi M."/>
            <person name="Braasch I."/>
            <person name="Lecointre G."/>
            <person name="Bobe J."/>
            <person name="Postlethwait J.H."/>
            <person name="Berthelot C."/>
            <person name="Roest Crollius H."/>
            <person name="Guiguen Y."/>
        </authorList>
    </citation>
    <scope>NUCLEOTIDE SEQUENCE</scope>
    <source>
        <strain evidence="1">NC1722</strain>
    </source>
</reference>
<keyword evidence="2" id="KW-1185">Reference proteome</keyword>